<dbReference type="Gene3D" id="3.20.20.80">
    <property type="entry name" value="Glycosidases"/>
    <property type="match status" value="1"/>
</dbReference>
<name>A0A6A5SW07_9PLEO</name>
<dbReference type="EMBL" id="ML976013">
    <property type="protein sequence ID" value="KAF1944865.1"/>
    <property type="molecule type" value="Genomic_DNA"/>
</dbReference>
<gene>
    <name evidence="2" type="ORF">EJ02DRAFT_509822</name>
</gene>
<protein>
    <recommendedName>
        <fullName evidence="1">Cytosolic endo-beta-N-acetylglucosaminidase TIM barrel domain-containing protein</fullName>
    </recommendedName>
</protein>
<dbReference type="GO" id="GO:0033925">
    <property type="term" value="F:mannosyl-glycoprotein endo-beta-N-acetylglucosaminidase activity"/>
    <property type="evidence" value="ECO:0007669"/>
    <property type="project" value="UniProtKB-EC"/>
</dbReference>
<dbReference type="SUPFAM" id="SSF64182">
    <property type="entry name" value="DHH phosphoesterases"/>
    <property type="match status" value="1"/>
</dbReference>
<evidence type="ECO:0000313" key="3">
    <source>
        <dbReference type="Proteomes" id="UP000800038"/>
    </source>
</evidence>
<sequence>MASLLGWKEILRPIRDGYRHLFPSPDTGPTPEERRKQRELDRLKGFTYFDTFDQLESWTEAEFDPLQSANTPLLWRRDLNAEDGIGKANVLLIHDHAGNYHDYESVQGVGVGEAMYACEYLQYVDSFIYFSHKLVCVPPPTWTNALHRNGVEVLGTILIEPQTEGSDRLLQHTKDSESIVFPMAKNLANIAMHFGFDGWLVNIEKPFPKDAWNADIMEMFLCQLRAELGESRRLIWYDALTNSNKVSYQNALNTFNLRFAEACGSFLTNYCWTEGDTESSRQLALSSKLLPRNIFFGIDVWAQNTSSFTHPRVTYPEYGGGGTNTGVAVAKLAELGFSAGIFAPAWSFEHFPSYGRDIERVVWQGAVLPNDLDCSCGDCASRHRPNKEFAIINTAREYPVGSESFFYTDFSRAFGLHGDEAKEFFGDHSMHSQLDAQSILPCPLASKDGDQAIKISYRLENTVYRTHLVIEAKHDSSATPNTGEIPEQRLPLYRLDMPANGSLQLEIYSRNMLPSKSGVVVSFYLKTTDAIHLLSIPAGDGTHPVKTKSGTVLQTPNIRLREIGVHMRGLPAAVEGTIRLLDVLEVRVAPRSVMQISHLYNIDNMRLENRGEAENKHVRLCWDYSDTDSANLRLEGMPYSRITGPFSHFLIHVDGLELGRAYALEHILNQKLVNQITGKTFEVKLTGIGFDGRTLATHNTNLHLQSQALWGIDVIDSGMRLIACRPVKQIFTLLRSRKRSQSLSLNFYYANHRQLHASTAMTSSLKRKAEKVISAPTSKKAKVVIPAYRLTASRQDESGEVVWPARKEQVERARGVIKECAKAQKQTLILPDKDADGLSSGAILHHTLTSLGLSSDLISVYFPPKGSNIHDESTQDAINARSPSYIFVLDQGSRKTPPLVDLPHKCLVIDHHFTDEGGFPEGAEYVTAHDCPPVATSALLTYHICLPLHPDLSDKISWLAALGTHGDLGSSIKWEPPFPDMTATFKQHPKKAINDAVALVNAPRRSAAYNVEDAWDVVISATGPGAIKENEKLHDASFEVRRETERCTHTAPKFSADATIAVLTISSAAQIHPIIATRWSGHLKSNKLEIVMCANEGYLPDKVNFSCRVAKVAQAREGEEKVDIIKKLENIVAEDGDLRARLGGSFARGHKEASGGIVGKQEWEEFKKLMGLGEGARTKTEAAAKKDKPAQKNTLANYFGKSAKVTGA</sequence>
<dbReference type="GO" id="GO:0005829">
    <property type="term" value="C:cytosol"/>
    <property type="evidence" value="ECO:0007669"/>
    <property type="project" value="UniProtKB-SubCell"/>
</dbReference>
<feature type="domain" description="Cytosolic endo-beta-N-acetylglucosaminidase TIM barrel" evidence="1">
    <location>
        <begin position="111"/>
        <end position="416"/>
    </location>
</feature>
<evidence type="ECO:0000259" key="1">
    <source>
        <dbReference type="Pfam" id="PF03644"/>
    </source>
</evidence>
<keyword evidence="3" id="KW-1185">Reference proteome</keyword>
<dbReference type="Proteomes" id="UP000800038">
    <property type="component" value="Unassembled WGS sequence"/>
</dbReference>
<dbReference type="PANTHER" id="PTHR13246">
    <property type="entry name" value="ENDO BETA N-ACETYLGLUCOSAMINIDASE"/>
    <property type="match status" value="1"/>
</dbReference>
<dbReference type="Gene3D" id="3.90.1640.30">
    <property type="match status" value="1"/>
</dbReference>
<evidence type="ECO:0000313" key="2">
    <source>
        <dbReference type="EMBL" id="KAF1944865.1"/>
    </source>
</evidence>
<dbReference type="PANTHER" id="PTHR13246:SF1">
    <property type="entry name" value="CYTOSOLIC ENDO-BETA-N-ACETYLGLUCOSAMINIDASE"/>
    <property type="match status" value="1"/>
</dbReference>
<proteinExistence type="predicted"/>
<dbReference type="InterPro" id="IPR005201">
    <property type="entry name" value="TIM_ENGase"/>
</dbReference>
<dbReference type="InterPro" id="IPR032979">
    <property type="entry name" value="ENGase"/>
</dbReference>
<organism evidence="2 3">
    <name type="scientific">Clathrospora elynae</name>
    <dbReference type="NCBI Taxonomy" id="706981"/>
    <lineage>
        <taxon>Eukaryota</taxon>
        <taxon>Fungi</taxon>
        <taxon>Dikarya</taxon>
        <taxon>Ascomycota</taxon>
        <taxon>Pezizomycotina</taxon>
        <taxon>Dothideomycetes</taxon>
        <taxon>Pleosporomycetidae</taxon>
        <taxon>Pleosporales</taxon>
        <taxon>Diademaceae</taxon>
        <taxon>Clathrospora</taxon>
    </lineage>
</organism>
<accession>A0A6A5SW07</accession>
<dbReference type="AlphaFoldDB" id="A0A6A5SW07"/>
<dbReference type="InterPro" id="IPR038763">
    <property type="entry name" value="DHH_sf"/>
</dbReference>
<reference evidence="2" key="1">
    <citation type="journal article" date="2020" name="Stud. Mycol.">
        <title>101 Dothideomycetes genomes: a test case for predicting lifestyles and emergence of pathogens.</title>
        <authorList>
            <person name="Haridas S."/>
            <person name="Albert R."/>
            <person name="Binder M."/>
            <person name="Bloem J."/>
            <person name="Labutti K."/>
            <person name="Salamov A."/>
            <person name="Andreopoulos B."/>
            <person name="Baker S."/>
            <person name="Barry K."/>
            <person name="Bills G."/>
            <person name="Bluhm B."/>
            <person name="Cannon C."/>
            <person name="Castanera R."/>
            <person name="Culley D."/>
            <person name="Daum C."/>
            <person name="Ezra D."/>
            <person name="Gonzalez J."/>
            <person name="Henrissat B."/>
            <person name="Kuo A."/>
            <person name="Liang C."/>
            <person name="Lipzen A."/>
            <person name="Lutzoni F."/>
            <person name="Magnuson J."/>
            <person name="Mondo S."/>
            <person name="Nolan M."/>
            <person name="Ohm R."/>
            <person name="Pangilinan J."/>
            <person name="Park H.-J."/>
            <person name="Ramirez L."/>
            <person name="Alfaro M."/>
            <person name="Sun H."/>
            <person name="Tritt A."/>
            <person name="Yoshinaga Y."/>
            <person name="Zwiers L.-H."/>
            <person name="Turgeon B."/>
            <person name="Goodwin S."/>
            <person name="Spatafora J."/>
            <person name="Crous P."/>
            <person name="Grigoriev I."/>
        </authorList>
    </citation>
    <scope>NUCLEOTIDE SEQUENCE</scope>
    <source>
        <strain evidence="2">CBS 161.51</strain>
    </source>
</reference>
<dbReference type="Pfam" id="PF03644">
    <property type="entry name" value="Glyco_hydro_85"/>
    <property type="match status" value="1"/>
</dbReference>
<dbReference type="OrthoDB" id="284473at2759"/>